<accession>A0ACD1GFC7</accession>
<dbReference type="Proteomes" id="UP000249057">
    <property type="component" value="Unassembled WGS sequence"/>
</dbReference>
<name>A0ACD1GFC7_9EURO</name>
<dbReference type="EMBL" id="KZ825327">
    <property type="protein sequence ID" value="RAH47937.1"/>
    <property type="molecule type" value="Genomic_DNA"/>
</dbReference>
<reference evidence="1" key="1">
    <citation type="submission" date="2018-02" db="EMBL/GenBank/DDBJ databases">
        <title>The genomes of Aspergillus section Nigri reveals drivers in fungal speciation.</title>
        <authorList>
            <consortium name="DOE Joint Genome Institute"/>
            <person name="Vesth T.C."/>
            <person name="Nybo J."/>
            <person name="Theobald S."/>
            <person name="Brandl J."/>
            <person name="Frisvad J.C."/>
            <person name="Nielsen K.F."/>
            <person name="Lyhne E.K."/>
            <person name="Kogle M.E."/>
            <person name="Kuo A."/>
            <person name="Riley R."/>
            <person name="Clum A."/>
            <person name="Nolan M."/>
            <person name="Lipzen A."/>
            <person name="Salamov A."/>
            <person name="Henrissat B."/>
            <person name="Wiebenga A."/>
            <person name="De vries R.P."/>
            <person name="Grigoriev I.V."/>
            <person name="Mortensen U.H."/>
            <person name="Andersen M.R."/>
            <person name="Baker S.E."/>
        </authorList>
    </citation>
    <scope>NUCLEOTIDE SEQUENCE</scope>
    <source>
        <strain evidence="1">CBS 621.78</strain>
    </source>
</reference>
<sequence length="428" mass="45865">MTLQSTSQDHHLDLPHRPGVEGSGSSQTGDHLVLSREPVHTGWHMGPNFQPPAQHAAVLTPVVSDKLNLNYQDIRTHPPASGEVVVKLYYHAKYPPTAGQKDIIFSLGLRKGYPQHNMIGGHEGIGRIVMAQDESLLGNLVAARYLAHHCRHCHACLHDLPERCPSQRDFPRDHPGTYQEYIRAPISSLMPLPAFILDSIHTGAGPSLGDYAAAICSGAAASKALRKLSPSPGDVVMISGIAGAIGHLAGQIARKVYKAKVIGVDLPEKQPGLGPRSSECYDAFVPANRDSEGSASFLEGLSRASSELRGPDVPPAMADGVIVTAGSTAAYTNLIEYLCEGGAIVCVGVPKHGGEVSFPIAEVVEKGIRIQGTLMGGWEESYRVMQYIRSGLLSPVVTEIELRDVPSYMQRFVSYENAGKIVVNIASP</sequence>
<organism evidence="1 2">
    <name type="scientific">Aspergillus brunneoviolaceus CBS 621.78</name>
    <dbReference type="NCBI Taxonomy" id="1450534"/>
    <lineage>
        <taxon>Eukaryota</taxon>
        <taxon>Fungi</taxon>
        <taxon>Dikarya</taxon>
        <taxon>Ascomycota</taxon>
        <taxon>Pezizomycotina</taxon>
        <taxon>Eurotiomycetes</taxon>
        <taxon>Eurotiomycetidae</taxon>
        <taxon>Eurotiales</taxon>
        <taxon>Aspergillaceae</taxon>
        <taxon>Aspergillus</taxon>
        <taxon>Aspergillus subgen. Circumdati</taxon>
    </lineage>
</organism>
<evidence type="ECO:0000313" key="1">
    <source>
        <dbReference type="EMBL" id="RAH47937.1"/>
    </source>
</evidence>
<evidence type="ECO:0000313" key="2">
    <source>
        <dbReference type="Proteomes" id="UP000249057"/>
    </source>
</evidence>
<proteinExistence type="predicted"/>
<protein>
    <submittedName>
        <fullName evidence="1">GroES-like protein</fullName>
    </submittedName>
</protein>
<keyword evidence="2" id="KW-1185">Reference proteome</keyword>
<gene>
    <name evidence="1" type="ORF">BO95DRAFT_429975</name>
</gene>